<dbReference type="EMBL" id="JAUSVL010000001">
    <property type="protein sequence ID" value="MDQ0291779.1"/>
    <property type="molecule type" value="Genomic_DNA"/>
</dbReference>
<dbReference type="PANTHER" id="PTHR30093:SF2">
    <property type="entry name" value="TYPE II SECRETION SYSTEM PROTEIN H"/>
    <property type="match status" value="1"/>
</dbReference>
<feature type="domain" description="DUF1559" evidence="1">
    <location>
        <begin position="33"/>
        <end position="81"/>
    </location>
</feature>
<dbReference type="Pfam" id="PF07963">
    <property type="entry name" value="N_methyl"/>
    <property type="match status" value="1"/>
</dbReference>
<dbReference type="RefSeq" id="WP_307265071.1">
    <property type="nucleotide sequence ID" value="NZ_JAUSVL010000001.1"/>
</dbReference>
<proteinExistence type="predicted"/>
<dbReference type="AlphaFoldDB" id="A0AAE3VJT9"/>
<dbReference type="Pfam" id="PF07596">
    <property type="entry name" value="SBP_bac_10"/>
    <property type="match status" value="1"/>
</dbReference>
<reference evidence="2" key="1">
    <citation type="submission" date="2023-07" db="EMBL/GenBank/DDBJ databases">
        <title>Genomic Encyclopedia of Type Strains, Phase IV (KMG-IV): sequencing the most valuable type-strain genomes for metagenomic binning, comparative biology and taxonomic classification.</title>
        <authorList>
            <person name="Goeker M."/>
        </authorList>
    </citation>
    <scope>NUCLEOTIDE SEQUENCE</scope>
    <source>
        <strain evidence="2">DSM 24202</strain>
    </source>
</reference>
<dbReference type="Proteomes" id="UP001238163">
    <property type="component" value="Unassembled WGS sequence"/>
</dbReference>
<evidence type="ECO:0000313" key="2">
    <source>
        <dbReference type="EMBL" id="MDQ0291779.1"/>
    </source>
</evidence>
<evidence type="ECO:0000259" key="1">
    <source>
        <dbReference type="Pfam" id="PF07596"/>
    </source>
</evidence>
<gene>
    <name evidence="2" type="ORF">J3R75_003886</name>
</gene>
<keyword evidence="3" id="KW-1185">Reference proteome</keyword>
<accession>A0AAE3VJT9</accession>
<dbReference type="NCBIfam" id="TIGR02532">
    <property type="entry name" value="IV_pilin_GFxxxE"/>
    <property type="match status" value="1"/>
</dbReference>
<comment type="caution">
    <text evidence="2">The sequence shown here is derived from an EMBL/GenBank/DDBJ whole genome shotgun (WGS) entry which is preliminary data.</text>
</comment>
<sequence>MTTQRRHFTLIELLVVIAIIAILAAMLLPALSKAREKARSISCVNNLKQFGLADAMYIGDFDDMIVPVANGNYPTSTSWMAPYCYPLLHAYIGDWKTFLCPSDNTPLANNSFTPGNKLSYIASYSLHKQGNTSLAVIKINACLEPSKSISFGPNQRTSGGNAGANSGHIIASLTDPSRVNTSRHGGTSANYVMMDGHVENIGGVKMYAERAAYWKDWK</sequence>
<protein>
    <submittedName>
        <fullName evidence="2">Prepilin-type processing-associated H-X9-DG protein/prepilin-type N-terminal cleavage/methylation domain-containing protein</fullName>
    </submittedName>
</protein>
<name>A0AAE3VJT9_9BACT</name>
<dbReference type="InterPro" id="IPR045584">
    <property type="entry name" value="Pilin-like"/>
</dbReference>
<evidence type="ECO:0000313" key="3">
    <source>
        <dbReference type="Proteomes" id="UP001238163"/>
    </source>
</evidence>
<organism evidence="2 3">
    <name type="scientific">Oligosphaera ethanolica</name>
    <dbReference type="NCBI Taxonomy" id="760260"/>
    <lineage>
        <taxon>Bacteria</taxon>
        <taxon>Pseudomonadati</taxon>
        <taxon>Lentisphaerota</taxon>
        <taxon>Oligosphaeria</taxon>
        <taxon>Oligosphaerales</taxon>
        <taxon>Oligosphaeraceae</taxon>
        <taxon>Oligosphaera</taxon>
    </lineage>
</organism>
<dbReference type="PANTHER" id="PTHR30093">
    <property type="entry name" value="GENERAL SECRETION PATHWAY PROTEIN G"/>
    <property type="match status" value="1"/>
</dbReference>
<dbReference type="InterPro" id="IPR011453">
    <property type="entry name" value="DUF1559"/>
</dbReference>
<dbReference type="SUPFAM" id="SSF54523">
    <property type="entry name" value="Pili subunits"/>
    <property type="match status" value="1"/>
</dbReference>
<dbReference type="InterPro" id="IPR012902">
    <property type="entry name" value="N_methyl_site"/>
</dbReference>
<dbReference type="Gene3D" id="3.30.700.10">
    <property type="entry name" value="Glycoprotein, Type 4 Pilin"/>
    <property type="match status" value="1"/>
</dbReference>